<organism evidence="3 4">
    <name type="scientific">Aeromicrobium camelliae</name>
    <dbReference type="NCBI Taxonomy" id="1538144"/>
    <lineage>
        <taxon>Bacteria</taxon>
        <taxon>Bacillati</taxon>
        <taxon>Actinomycetota</taxon>
        <taxon>Actinomycetes</taxon>
        <taxon>Propionibacteriales</taxon>
        <taxon>Nocardioidaceae</taxon>
        <taxon>Aeromicrobium</taxon>
    </lineage>
</organism>
<dbReference type="OrthoDB" id="4382201at2"/>
<comment type="caution">
    <text evidence="3">The sequence shown here is derived from an EMBL/GenBank/DDBJ whole genome shotgun (WGS) entry which is preliminary data.</text>
</comment>
<dbReference type="Proteomes" id="UP000275225">
    <property type="component" value="Unassembled WGS sequence"/>
</dbReference>
<gene>
    <name evidence="3" type="ORF">EHW97_14780</name>
</gene>
<name>A0A3N6Z505_9ACTN</name>
<dbReference type="AlphaFoldDB" id="A0A3N6Z505"/>
<feature type="region of interest" description="Disordered" evidence="1">
    <location>
        <begin position="481"/>
        <end position="525"/>
    </location>
</feature>
<dbReference type="EMBL" id="RQJX01000028">
    <property type="protein sequence ID" value="RQN02017.1"/>
    <property type="molecule type" value="Genomic_DNA"/>
</dbReference>
<evidence type="ECO:0000313" key="4">
    <source>
        <dbReference type="Proteomes" id="UP000275225"/>
    </source>
</evidence>
<protein>
    <recommendedName>
        <fullName evidence="2">MobA/VirD2-like nuclease domain-containing protein</fullName>
    </recommendedName>
</protein>
<feature type="domain" description="MobA/VirD2-like nuclease" evidence="2">
    <location>
        <begin position="90"/>
        <end position="191"/>
    </location>
</feature>
<evidence type="ECO:0000313" key="3">
    <source>
        <dbReference type="EMBL" id="RQN02017.1"/>
    </source>
</evidence>
<evidence type="ECO:0000256" key="1">
    <source>
        <dbReference type="SAM" id="MobiDB-lite"/>
    </source>
</evidence>
<accession>A0A3N6Z505</accession>
<dbReference type="Pfam" id="PF03432">
    <property type="entry name" value="Relaxase"/>
    <property type="match status" value="1"/>
</dbReference>
<proteinExistence type="predicted"/>
<feature type="compositionally biased region" description="Low complexity" evidence="1">
    <location>
        <begin position="506"/>
        <end position="516"/>
    </location>
</feature>
<evidence type="ECO:0000259" key="2">
    <source>
        <dbReference type="Pfam" id="PF03432"/>
    </source>
</evidence>
<sequence>MIAKIGRGGETAGLMRYLVGPGRSNEHTEPHLVAGSAGLMSWYSTDTLSKAEANEIAGELDRFGKLYGVKVTKPVTEFDEATGQRVPTGERRDAHVWHCSLSLAPDHEPLGDDRWGQIAREFVEAMGFDGPSADGAVCQWAAVHHGETKNGGDHIHLVVNLVTSDGTVADVRNDYRRASAACAAIEERHGLEVVDGRHQGRSARPETYTETEAAGVGQMTYTARLAMTVRAVAAASSNEAEFVRMAREEGLWVRPRFAAGGQEHVTGYAVADRPAHGQTAVWRSGGKLGRDLSLSRLRMAWGEGSRPEDALDEWRAAWRGQPLPGQRRGAQLDDETLRQMWGDLARVNEQLAKVDPENGPVWSHVAGQAAGVLGAWSLRTENRPGELARASDALARSAQTQRRTVKGTPSKLTGYRSAARVAMALGAGMDSRTAQVIILRQLVHTLRTMSQARSQVTRGRVERRENERIADALKRVQAQLPAAPPSLGVGKPPAKHLPLDPALPRTVQQTSTTTKETAAERGIER</sequence>
<dbReference type="InterPro" id="IPR005094">
    <property type="entry name" value="Endonuclease_MobA/VirD2"/>
</dbReference>
<keyword evidence="4" id="KW-1185">Reference proteome</keyword>
<reference evidence="3 4" key="1">
    <citation type="submission" date="2018-11" db="EMBL/GenBank/DDBJ databases">
        <authorList>
            <person name="Li F."/>
        </authorList>
    </citation>
    <scope>NUCLEOTIDE SEQUENCE [LARGE SCALE GENOMIC DNA]</scope>
    <source>
        <strain evidence="3 4">YS17T</strain>
    </source>
</reference>